<evidence type="ECO:0000313" key="3">
    <source>
        <dbReference type="Proteomes" id="UP001216907"/>
    </source>
</evidence>
<gene>
    <name evidence="2" type="ORF">PZE19_24150</name>
</gene>
<evidence type="ECO:0008006" key="4">
    <source>
        <dbReference type="Google" id="ProtNLM"/>
    </source>
</evidence>
<dbReference type="EMBL" id="JARRAG010000002">
    <property type="protein sequence ID" value="MDG3006876.1"/>
    <property type="molecule type" value="Genomic_DNA"/>
</dbReference>
<sequence length="599" mass="63416">MTVTSAATKSGRRARAIGAWALALGLLAPWRSTTFAAGDGTIPPIYHKERSFRIPFDLGGKDYSRIKELQLWASEDAGFNWYSVSKTTPDQKVFTFRARRDGEYWFAVRTISMTGQASPATEETIKPALRVIVDTVPPTLVLESNGRQGSVAKVRWEAKDENLELKSLTLEYQLPGARDWKRIPVRRPALLGTESWNANTVESIRVRGSVVDKAGNPFETEVDLPEGASAPPDMATLDPEAGSAPPVEPFRRGRSPIEADSSFTPVEDDPATSPAPRSGSAGWGGGGSRRPIAKQARAGSESLLSSSPPAPNWDAATGTAATPTPAPVPASNLGADPAPARPPGFPDPFPNSGGGVAGASPGGGPAATGGEAGAATMLVGNPRFRLKYEVQDPGPGGRAALVELWMTRDGGRTWIRRGEDPDRTSPIDVDLGGEGTYGVSLVARSSSGLGDQPPSPNDVPQTWVEVDSTPPRVHLYNPEIGTGVHAGKVAISWRAEDLHLAPKPVSICWRPDQPGAAWVPVEQAQGQQAAGQFVWAVPPNFPPKFHVRVEAVDAAGNRGGTETTDANPVIVDRSRPKSRIIGLDSDSRSGEGPSAHISR</sequence>
<keyword evidence="3" id="KW-1185">Reference proteome</keyword>
<proteinExistence type="predicted"/>
<evidence type="ECO:0000256" key="1">
    <source>
        <dbReference type="SAM" id="MobiDB-lite"/>
    </source>
</evidence>
<feature type="region of interest" description="Disordered" evidence="1">
    <location>
        <begin position="556"/>
        <end position="599"/>
    </location>
</feature>
<feature type="compositionally biased region" description="Gly residues" evidence="1">
    <location>
        <begin position="352"/>
        <end position="372"/>
    </location>
</feature>
<accession>A0ABT6FH17</accession>
<reference evidence="2 3" key="1">
    <citation type="submission" date="2023-03" db="EMBL/GenBank/DDBJ databases">
        <title>Paludisphaera mucosa sp. nov. a novel planctomycete from northern fen.</title>
        <authorList>
            <person name="Ivanova A."/>
        </authorList>
    </citation>
    <scope>NUCLEOTIDE SEQUENCE [LARGE SCALE GENOMIC DNA]</scope>
    <source>
        <strain evidence="2 3">Pla2</strain>
    </source>
</reference>
<feature type="region of interest" description="Disordered" evidence="1">
    <location>
        <begin position="217"/>
        <end position="373"/>
    </location>
</feature>
<organism evidence="2 3">
    <name type="scientific">Paludisphaera mucosa</name>
    <dbReference type="NCBI Taxonomy" id="3030827"/>
    <lineage>
        <taxon>Bacteria</taxon>
        <taxon>Pseudomonadati</taxon>
        <taxon>Planctomycetota</taxon>
        <taxon>Planctomycetia</taxon>
        <taxon>Isosphaerales</taxon>
        <taxon>Isosphaeraceae</taxon>
        <taxon>Paludisphaera</taxon>
    </lineage>
</organism>
<feature type="compositionally biased region" description="Pro residues" evidence="1">
    <location>
        <begin position="339"/>
        <end position="349"/>
    </location>
</feature>
<dbReference type="Proteomes" id="UP001216907">
    <property type="component" value="Unassembled WGS sequence"/>
</dbReference>
<protein>
    <recommendedName>
        <fullName evidence="4">Ser-Thr-rich glycosyl-phosphatidyl-inositol-anchored membrane family protein</fullName>
    </recommendedName>
</protein>
<evidence type="ECO:0000313" key="2">
    <source>
        <dbReference type="EMBL" id="MDG3006876.1"/>
    </source>
</evidence>
<dbReference type="RefSeq" id="WP_277863167.1">
    <property type="nucleotide sequence ID" value="NZ_JARRAG010000002.1"/>
</dbReference>
<name>A0ABT6FH17_9BACT</name>
<comment type="caution">
    <text evidence="2">The sequence shown here is derived from an EMBL/GenBank/DDBJ whole genome shotgun (WGS) entry which is preliminary data.</text>
</comment>
<dbReference type="SUPFAM" id="SSF110296">
    <property type="entry name" value="Oligoxyloglucan reducing end-specific cellobiohydrolase"/>
    <property type="match status" value="1"/>
</dbReference>